<keyword evidence="2 6" id="KW-0645">Protease</keyword>
<evidence type="ECO:0000256" key="2">
    <source>
        <dbReference type="ARBA" id="ARBA00022670"/>
    </source>
</evidence>
<dbReference type="InterPro" id="IPR001995">
    <property type="entry name" value="Peptidase_A2_cat"/>
</dbReference>
<dbReference type="InterPro" id="IPR034122">
    <property type="entry name" value="Retropepsin-like_bacterial"/>
</dbReference>
<keyword evidence="7" id="KW-1185">Reference proteome</keyword>
<evidence type="ECO:0000313" key="7">
    <source>
        <dbReference type="Proteomes" id="UP000516105"/>
    </source>
</evidence>
<gene>
    <name evidence="6" type="ORF">H9L14_04690</name>
</gene>
<dbReference type="GO" id="GO:0006508">
    <property type="term" value="P:proteolysis"/>
    <property type="evidence" value="ECO:0007669"/>
    <property type="project" value="UniProtKB-KW"/>
</dbReference>
<dbReference type="Pfam" id="PF13650">
    <property type="entry name" value="Asp_protease_2"/>
    <property type="match status" value="2"/>
</dbReference>
<protein>
    <submittedName>
        <fullName evidence="6">Aspartyl protease family protein</fullName>
    </submittedName>
</protein>
<dbReference type="CDD" id="cd05483">
    <property type="entry name" value="retropepsin_like_bacteria"/>
    <property type="match status" value="1"/>
</dbReference>
<dbReference type="PROSITE" id="PS50175">
    <property type="entry name" value="ASP_PROT_RETROV"/>
    <property type="match status" value="1"/>
</dbReference>
<keyword evidence="3" id="KW-0064">Aspartyl protease</keyword>
<dbReference type="PANTHER" id="PTHR12917:SF1">
    <property type="entry name" value="AT13091P"/>
    <property type="match status" value="1"/>
</dbReference>
<feature type="domain" description="Peptidase A2" evidence="5">
    <location>
        <begin position="65"/>
        <end position="79"/>
    </location>
</feature>
<accession>A0ABX6TCI7</accession>
<evidence type="ECO:0000259" key="5">
    <source>
        <dbReference type="PROSITE" id="PS50175"/>
    </source>
</evidence>
<evidence type="ECO:0000313" key="6">
    <source>
        <dbReference type="EMBL" id="QNP46463.1"/>
    </source>
</evidence>
<dbReference type="InterPro" id="IPR001969">
    <property type="entry name" value="Aspartic_peptidase_AS"/>
</dbReference>
<dbReference type="InterPro" id="IPR021109">
    <property type="entry name" value="Peptidase_aspartic_dom_sf"/>
</dbReference>
<keyword evidence="4" id="KW-0378">Hydrolase</keyword>
<sequence length="321" mass="34985">MAAQTMKLPVAAVEAPVSPVRTQQYETIAQSDQVDSTTQATKLKFNRDDYDRMTVPVRVAGAGPYRFLVDTGADRTAISSELAQRLSLHDRDHVVLHSVTGASDIETANVSVLDVAAKQVKNVNAALLDSAHIGADGILGLDSLRSQRVLFDFKKQTLTIVPSETYVREDKDTIVVTARVKNGRLILTQARAESTPLTLVVDTGAQISIGNEALRRKLSRGSVKRTGPVELQSVTGEKLAGEYTIVRELTVGGITLKKLPIVFADSHAFKRLGLNDKPALLLGMNALRSFDRVSIDFYRKKLKVVLPEEGALQTRMVAALR</sequence>
<organism evidence="6 7">
    <name type="scientific">Sphingomonas sediminicola</name>
    <dbReference type="NCBI Taxonomy" id="386874"/>
    <lineage>
        <taxon>Bacteria</taxon>
        <taxon>Pseudomonadati</taxon>
        <taxon>Pseudomonadota</taxon>
        <taxon>Alphaproteobacteria</taxon>
        <taxon>Sphingomonadales</taxon>
        <taxon>Sphingomonadaceae</taxon>
        <taxon>Sphingomonas</taxon>
    </lineage>
</organism>
<dbReference type="Gene3D" id="2.40.70.10">
    <property type="entry name" value="Acid Proteases"/>
    <property type="match status" value="2"/>
</dbReference>
<comment type="similarity">
    <text evidence="1">Belongs to the DDI1 family.</text>
</comment>
<name>A0ABX6TCI7_9SPHN</name>
<dbReference type="PROSITE" id="PS00141">
    <property type="entry name" value="ASP_PROTEASE"/>
    <property type="match status" value="2"/>
</dbReference>
<reference evidence="6 7" key="1">
    <citation type="submission" date="2020-08" db="EMBL/GenBank/DDBJ databases">
        <title>Genome sequence of Sphingomonas sediminicola KACC 15039T.</title>
        <authorList>
            <person name="Hyun D.-W."/>
            <person name="Bae J.-W."/>
        </authorList>
    </citation>
    <scope>NUCLEOTIDE SEQUENCE [LARGE SCALE GENOMIC DNA]</scope>
    <source>
        <strain evidence="6 7">KACC 15039</strain>
    </source>
</reference>
<dbReference type="RefSeq" id="WP_187709416.1">
    <property type="nucleotide sequence ID" value="NZ_CP060782.1"/>
</dbReference>
<evidence type="ECO:0000256" key="1">
    <source>
        <dbReference type="ARBA" id="ARBA00009136"/>
    </source>
</evidence>
<evidence type="ECO:0000256" key="4">
    <source>
        <dbReference type="ARBA" id="ARBA00022801"/>
    </source>
</evidence>
<dbReference type="GO" id="GO:0008233">
    <property type="term" value="F:peptidase activity"/>
    <property type="evidence" value="ECO:0007669"/>
    <property type="project" value="UniProtKB-KW"/>
</dbReference>
<dbReference type="PANTHER" id="PTHR12917">
    <property type="entry name" value="ASPARTYL PROTEASE DDI-RELATED"/>
    <property type="match status" value="1"/>
</dbReference>
<dbReference type="SUPFAM" id="SSF50630">
    <property type="entry name" value="Acid proteases"/>
    <property type="match status" value="2"/>
</dbReference>
<proteinExistence type="inferred from homology"/>
<dbReference type="Proteomes" id="UP000516105">
    <property type="component" value="Chromosome"/>
</dbReference>
<dbReference type="EMBL" id="CP060782">
    <property type="protein sequence ID" value="QNP46463.1"/>
    <property type="molecule type" value="Genomic_DNA"/>
</dbReference>
<evidence type="ECO:0000256" key="3">
    <source>
        <dbReference type="ARBA" id="ARBA00022750"/>
    </source>
</evidence>